<dbReference type="PROSITE" id="PS00092">
    <property type="entry name" value="N6_MTASE"/>
    <property type="match status" value="1"/>
</dbReference>
<evidence type="ECO:0000256" key="4">
    <source>
        <dbReference type="ARBA" id="ARBA00022691"/>
    </source>
</evidence>
<evidence type="ECO:0000256" key="3">
    <source>
        <dbReference type="ARBA" id="ARBA00022679"/>
    </source>
</evidence>
<dbReference type="Proteomes" id="UP000028022">
    <property type="component" value="Unassembled WGS sequence"/>
</dbReference>
<sequence length="644" mass="74174">MIREQINNNENMTPNGREISLFKNIFPNFFDVNGNFLMDRFQKMLNSNEVTVTKEGYELNFLGKSYGRFQTSTGSETVISPLIEHNRKGENKDSENLYIIGDNLDALKHLLKSYSRKVKCIYIDPPYNTGSDGFIYSDDFKYNAQILSERMGIDLDEANRIIDMRGKSTHSAWLSFMYPRLVLARDLLREDGVIFISVDDNEQANLKLICDEIFGEENFLTMITRATGTPTGGGFDGFVNELDYCLVYSRDIASTVIHGLPMDNNSAEIYNEVDEDGNRFLSRSLRRTGGEDRREDRPTMFYPIIDPDGDDVYPYGPTGYESRWMCSYEKYKSLEKQGLIIWKNIDKNGVKRWHPYQKFYLEGRTKQSGNIWKFLDITDELWDENVGNKKATLEVKNLLKGKYFETPKPVELMVKIQRISLEPDSLILDFFSGSATTAHAVMKLNAEDGGNRKYILVQKPEEIQDSKPAAKAGYKTIDEIGRERIKQAAAKIKAETRADIDYGFKLVKLSKISENTLDKLERFNPDTLVPEDPVAYFEDSVCSGLDTILTTWLNQDGYGLHAKWQDVKLENYTSQIYENTLYLINDGIESQDVKRLIEMVENNDLNINRIVYYPYSFPHGVLIELKNNIKNLRNGKEVTINERY</sequence>
<evidence type="ECO:0000313" key="9">
    <source>
        <dbReference type="Proteomes" id="UP000028022"/>
    </source>
</evidence>
<keyword evidence="3 8" id="KW-0808">Transferase</keyword>
<gene>
    <name evidence="8" type="ORF">SK608_1728</name>
</gene>
<protein>
    <submittedName>
        <fullName evidence="8">Type III restriction-modification system EcoPI enzyme mod</fullName>
        <ecNumber evidence="8">2.1.1.72</ecNumber>
    </submittedName>
</protein>
<dbReference type="InterPro" id="IPR002941">
    <property type="entry name" value="DNA_methylase_N4/N6"/>
</dbReference>
<dbReference type="PRINTS" id="PR00506">
    <property type="entry name" value="D21N6MTFRASE"/>
</dbReference>
<comment type="caution">
    <text evidence="8">The sequence shown here is derived from an EMBL/GenBank/DDBJ whole genome shotgun (WGS) entry which is preliminary data.</text>
</comment>
<evidence type="ECO:0000313" key="8">
    <source>
        <dbReference type="EMBL" id="KEQ45871.1"/>
    </source>
</evidence>
<keyword evidence="5" id="KW-0680">Restriction system</keyword>
<dbReference type="GO" id="GO:0008170">
    <property type="term" value="F:N-methyltransferase activity"/>
    <property type="evidence" value="ECO:0007669"/>
    <property type="project" value="InterPro"/>
</dbReference>
<evidence type="ECO:0000259" key="7">
    <source>
        <dbReference type="Pfam" id="PF18273"/>
    </source>
</evidence>
<keyword evidence="2 8" id="KW-0489">Methyltransferase</keyword>
<dbReference type="PIRSF" id="PIRSF015855">
    <property type="entry name" value="TypeIII_Mtase_mKpnI"/>
    <property type="match status" value="1"/>
</dbReference>
<dbReference type="Pfam" id="PF01555">
    <property type="entry name" value="N6_N4_Mtase"/>
    <property type="match status" value="1"/>
</dbReference>
<reference evidence="8 9" key="1">
    <citation type="submission" date="2014-05" db="EMBL/GenBank/DDBJ databases">
        <authorList>
            <person name="Daugherty S.C."/>
            <person name="Tallon L.J."/>
            <person name="Sadzewicz L."/>
            <person name="Kilian M."/>
            <person name="Tettelin H."/>
        </authorList>
    </citation>
    <scope>NUCLEOTIDE SEQUENCE [LARGE SCALE GENOMIC DNA]</scope>
    <source>
        <strain evidence="8 9">SK608</strain>
    </source>
</reference>
<feature type="domain" description="Type III R-M EcoP15I C-terminal" evidence="7">
    <location>
        <begin position="544"/>
        <end position="637"/>
    </location>
</feature>
<dbReference type="GO" id="GO:0032259">
    <property type="term" value="P:methylation"/>
    <property type="evidence" value="ECO:0007669"/>
    <property type="project" value="UniProtKB-KW"/>
</dbReference>
<evidence type="ECO:0000259" key="6">
    <source>
        <dbReference type="Pfam" id="PF01555"/>
    </source>
</evidence>
<keyword evidence="4" id="KW-0949">S-adenosyl-L-methionine</keyword>
<evidence type="ECO:0000256" key="5">
    <source>
        <dbReference type="ARBA" id="ARBA00022747"/>
    </source>
</evidence>
<dbReference type="GO" id="GO:0009307">
    <property type="term" value="P:DNA restriction-modification system"/>
    <property type="evidence" value="ECO:0007669"/>
    <property type="project" value="UniProtKB-KW"/>
</dbReference>
<comment type="similarity">
    <text evidence="1">Belongs to the N(4)/N(6)-methyltransferase family.</text>
</comment>
<evidence type="ECO:0000256" key="1">
    <source>
        <dbReference type="ARBA" id="ARBA00006594"/>
    </source>
</evidence>
<dbReference type="EMBL" id="JPFZ01000011">
    <property type="protein sequence ID" value="KEQ45871.1"/>
    <property type="molecule type" value="Genomic_DNA"/>
</dbReference>
<dbReference type="Pfam" id="PF18273">
    <property type="entry name" value="T3RM_EcoP15I_C"/>
    <property type="match status" value="1"/>
</dbReference>
<dbReference type="InterPro" id="IPR002295">
    <property type="entry name" value="N4/N6-MTase_EcoPI_Mod-like"/>
</dbReference>
<dbReference type="EC" id="2.1.1.72" evidence="8"/>
<dbReference type="InterPro" id="IPR029063">
    <property type="entry name" value="SAM-dependent_MTases_sf"/>
</dbReference>
<proteinExistence type="inferred from homology"/>
<feature type="domain" description="DNA methylase N-4/N-6" evidence="6">
    <location>
        <begin position="118"/>
        <end position="464"/>
    </location>
</feature>
<name>A0A081QSE8_STRMT</name>
<dbReference type="GO" id="GO:0009007">
    <property type="term" value="F:site-specific DNA-methyltransferase (adenine-specific) activity"/>
    <property type="evidence" value="ECO:0007669"/>
    <property type="project" value="UniProtKB-EC"/>
</dbReference>
<dbReference type="InterPro" id="IPR041405">
    <property type="entry name" value="T3RM_EcoP15I_C"/>
</dbReference>
<dbReference type="Gene3D" id="3.40.50.150">
    <property type="entry name" value="Vaccinia Virus protein VP39"/>
    <property type="match status" value="1"/>
</dbReference>
<dbReference type="InterPro" id="IPR002052">
    <property type="entry name" value="DNA_methylase_N6_adenine_CS"/>
</dbReference>
<dbReference type="AlphaFoldDB" id="A0A081QSE8"/>
<organism evidence="8 9">
    <name type="scientific">Streptococcus mitis</name>
    <dbReference type="NCBI Taxonomy" id="28037"/>
    <lineage>
        <taxon>Bacteria</taxon>
        <taxon>Bacillati</taxon>
        <taxon>Bacillota</taxon>
        <taxon>Bacilli</taxon>
        <taxon>Lactobacillales</taxon>
        <taxon>Streptococcaceae</taxon>
        <taxon>Streptococcus</taxon>
        <taxon>Streptococcus mitis group</taxon>
    </lineage>
</organism>
<accession>A0A081QSE8</accession>
<dbReference type="SUPFAM" id="SSF53335">
    <property type="entry name" value="S-adenosyl-L-methionine-dependent methyltransferases"/>
    <property type="match status" value="1"/>
</dbReference>
<dbReference type="GO" id="GO:0003677">
    <property type="term" value="F:DNA binding"/>
    <property type="evidence" value="ECO:0007669"/>
    <property type="project" value="InterPro"/>
</dbReference>
<evidence type="ECO:0000256" key="2">
    <source>
        <dbReference type="ARBA" id="ARBA00022603"/>
    </source>
</evidence>